<evidence type="ECO:0000256" key="1">
    <source>
        <dbReference type="SAM" id="MobiDB-lite"/>
    </source>
</evidence>
<keyword evidence="3" id="KW-1185">Reference proteome</keyword>
<dbReference type="EMBL" id="CP020660">
    <property type="protein sequence ID" value="ATF09451.1"/>
    <property type="molecule type" value="Genomic_DNA"/>
</dbReference>
<evidence type="ECO:0000313" key="3">
    <source>
        <dbReference type="Proteomes" id="UP000218160"/>
    </source>
</evidence>
<protein>
    <submittedName>
        <fullName evidence="2">Uncharacterized protein</fullName>
    </submittedName>
</protein>
<dbReference type="KEGG" id="elux:BTN50_0946"/>
<feature type="region of interest" description="Disordered" evidence="1">
    <location>
        <begin position="1"/>
        <end position="22"/>
    </location>
</feature>
<organism evidence="2 3">
    <name type="scientific">Candidatus Enterovibrio altilux</name>
    <dbReference type="NCBI Taxonomy" id="1927128"/>
    <lineage>
        <taxon>Bacteria</taxon>
        <taxon>Pseudomonadati</taxon>
        <taxon>Pseudomonadota</taxon>
        <taxon>Gammaproteobacteria</taxon>
        <taxon>Vibrionales</taxon>
        <taxon>Vibrionaceae</taxon>
        <taxon>Enterovibrio</taxon>
    </lineage>
</organism>
<feature type="compositionally biased region" description="Basic and acidic residues" evidence="1">
    <location>
        <begin position="1"/>
        <end position="16"/>
    </location>
</feature>
<dbReference type="AlphaFoldDB" id="A0A291B8Y4"/>
<dbReference type="Proteomes" id="UP000218160">
    <property type="component" value="Chromosome 1"/>
</dbReference>
<accession>A0A291B8Y4</accession>
<gene>
    <name evidence="2" type="ORF">BTN50_0946</name>
</gene>
<evidence type="ECO:0000313" key="2">
    <source>
        <dbReference type="EMBL" id="ATF09451.1"/>
    </source>
</evidence>
<dbReference type="RefSeq" id="WP_161492946.1">
    <property type="nucleotide sequence ID" value="NZ_CP020660.1"/>
</dbReference>
<name>A0A291B8Y4_9GAMM</name>
<reference evidence="3" key="1">
    <citation type="submission" date="2017-04" db="EMBL/GenBank/DDBJ databases">
        <title>Genome evolution of the luminous symbionts of deep sea anglerfish.</title>
        <authorList>
            <person name="Hendry T.A."/>
        </authorList>
    </citation>
    <scope>NUCLEOTIDE SEQUENCE [LARGE SCALE GENOMIC DNA]</scope>
</reference>
<proteinExistence type="predicted"/>
<sequence length="45" mass="5038">MSQKTTGRDIDPKEAHNSVQRNDAMIKTLNKLTELGLPDTKTIVQ</sequence>